<organism evidence="1 2">
    <name type="scientific">Folsomia candida</name>
    <name type="common">Springtail</name>
    <dbReference type="NCBI Taxonomy" id="158441"/>
    <lineage>
        <taxon>Eukaryota</taxon>
        <taxon>Metazoa</taxon>
        <taxon>Ecdysozoa</taxon>
        <taxon>Arthropoda</taxon>
        <taxon>Hexapoda</taxon>
        <taxon>Collembola</taxon>
        <taxon>Entomobryomorpha</taxon>
        <taxon>Isotomoidea</taxon>
        <taxon>Isotomidae</taxon>
        <taxon>Proisotominae</taxon>
        <taxon>Folsomia</taxon>
    </lineage>
</organism>
<name>A0A226DU52_FOLCA</name>
<dbReference type="Proteomes" id="UP000198287">
    <property type="component" value="Unassembled WGS sequence"/>
</dbReference>
<comment type="caution">
    <text evidence="1">The sequence shown here is derived from an EMBL/GenBank/DDBJ whole genome shotgun (WGS) entry which is preliminary data.</text>
</comment>
<reference evidence="1 2" key="1">
    <citation type="submission" date="2015-12" db="EMBL/GenBank/DDBJ databases">
        <title>The genome of Folsomia candida.</title>
        <authorList>
            <person name="Faddeeva A."/>
            <person name="Derks M.F."/>
            <person name="Anvar Y."/>
            <person name="Smit S."/>
            <person name="Van Straalen N."/>
            <person name="Roelofs D."/>
        </authorList>
    </citation>
    <scope>NUCLEOTIDE SEQUENCE [LARGE SCALE GENOMIC DNA]</scope>
    <source>
        <strain evidence="1 2">VU population</strain>
        <tissue evidence="1">Whole body</tissue>
    </source>
</reference>
<keyword evidence="2" id="KW-1185">Reference proteome</keyword>
<dbReference type="EMBL" id="LNIX01000012">
    <property type="protein sequence ID" value="OXA48227.1"/>
    <property type="molecule type" value="Genomic_DNA"/>
</dbReference>
<protein>
    <submittedName>
        <fullName evidence="1">Uncharacterized protein</fullName>
    </submittedName>
</protein>
<evidence type="ECO:0000313" key="2">
    <source>
        <dbReference type="Proteomes" id="UP000198287"/>
    </source>
</evidence>
<evidence type="ECO:0000313" key="1">
    <source>
        <dbReference type="EMBL" id="OXA48227.1"/>
    </source>
</evidence>
<gene>
    <name evidence="1" type="ORF">Fcan01_17289</name>
</gene>
<accession>A0A226DU52</accession>
<sequence>MVPVPYHNVVSPLSTSVLEEFSTYALWAKRFNLPLNKSALTDGAIQVSILNSNFNNGAGKEQNSEQHQRIRIRIQTQKMDPMHVEDVVKLAHPITNSVVLSGSRGDDKYRELHNLLEGQIWDDERLMGPECHLCGEDFEKLHPQRVAYQFECIFDAESNAVNGFDLRGPRDLAVTVGFKYGLFVMSHINSNVFLTLNPTPSMVLTCEAPVTLP</sequence>
<dbReference type="AlphaFoldDB" id="A0A226DU52"/>
<proteinExistence type="predicted"/>